<feature type="non-terminal residue" evidence="1">
    <location>
        <position position="1"/>
    </location>
</feature>
<dbReference type="EMBL" id="CACVAS010000164">
    <property type="protein sequence ID" value="CAA6827775.1"/>
    <property type="molecule type" value="Genomic_DNA"/>
</dbReference>
<organism evidence="1">
    <name type="scientific">uncultured Sulfurovum sp</name>
    <dbReference type="NCBI Taxonomy" id="269237"/>
    <lineage>
        <taxon>Bacteria</taxon>
        <taxon>Pseudomonadati</taxon>
        <taxon>Campylobacterota</taxon>
        <taxon>Epsilonproteobacteria</taxon>
        <taxon>Campylobacterales</taxon>
        <taxon>Sulfurovaceae</taxon>
        <taxon>Sulfurovum</taxon>
        <taxon>environmental samples</taxon>
    </lineage>
</organism>
<dbReference type="AlphaFoldDB" id="A0A6S6TZA7"/>
<name>A0A6S6TZA7_9BACT</name>
<accession>A0A6S6TZA7</accession>
<sequence length="44" mass="5016">HSLCFLQLSYQKEADAKAVLVEFRQFSESVVAFEGFELEEGFVS</sequence>
<evidence type="ECO:0000313" key="1">
    <source>
        <dbReference type="EMBL" id="CAA6827775.1"/>
    </source>
</evidence>
<proteinExistence type="predicted"/>
<gene>
    <name evidence="1" type="ORF">HELGO_WM66695</name>
</gene>
<reference evidence="1" key="1">
    <citation type="submission" date="2020-01" db="EMBL/GenBank/DDBJ databases">
        <authorList>
            <person name="Meier V. D."/>
            <person name="Meier V D."/>
        </authorList>
    </citation>
    <scope>NUCLEOTIDE SEQUENCE</scope>
    <source>
        <strain evidence="1">HLG_WM_MAG_01</strain>
    </source>
</reference>
<protein>
    <submittedName>
        <fullName evidence="1">Uncharacterized protein</fullName>
    </submittedName>
</protein>